<keyword evidence="4" id="KW-1185">Reference proteome</keyword>
<dbReference type="Gene3D" id="1.25.40.10">
    <property type="entry name" value="Tetratricopeptide repeat domain"/>
    <property type="match status" value="3"/>
</dbReference>
<dbReference type="InterPro" id="IPR011990">
    <property type="entry name" value="TPR-like_helical_dom_sf"/>
</dbReference>
<feature type="region of interest" description="Disordered" evidence="2">
    <location>
        <begin position="488"/>
        <end position="519"/>
    </location>
</feature>
<keyword evidence="1" id="KW-0802">TPR repeat</keyword>
<feature type="compositionally biased region" description="Basic and acidic residues" evidence="2">
    <location>
        <begin position="505"/>
        <end position="519"/>
    </location>
</feature>
<evidence type="ECO:0000256" key="2">
    <source>
        <dbReference type="SAM" id="MobiDB-lite"/>
    </source>
</evidence>
<organism evidence="3 4">
    <name type="scientific">Aureibacter tunicatorum</name>
    <dbReference type="NCBI Taxonomy" id="866807"/>
    <lineage>
        <taxon>Bacteria</taxon>
        <taxon>Pseudomonadati</taxon>
        <taxon>Bacteroidota</taxon>
        <taxon>Cytophagia</taxon>
        <taxon>Cytophagales</taxon>
        <taxon>Persicobacteraceae</taxon>
        <taxon>Aureibacter</taxon>
    </lineage>
</organism>
<dbReference type="SUPFAM" id="SSF48452">
    <property type="entry name" value="TPR-like"/>
    <property type="match status" value="1"/>
</dbReference>
<dbReference type="RefSeq" id="WP_309936646.1">
    <property type="nucleotide sequence ID" value="NZ_AP025305.1"/>
</dbReference>
<dbReference type="EMBL" id="JAVDQD010000001">
    <property type="protein sequence ID" value="MDR6237201.1"/>
    <property type="molecule type" value="Genomic_DNA"/>
</dbReference>
<name>A0AAE3XGI4_9BACT</name>
<dbReference type="SMART" id="SM00028">
    <property type="entry name" value="TPR"/>
    <property type="match status" value="3"/>
</dbReference>
<reference evidence="3" key="1">
    <citation type="submission" date="2023-07" db="EMBL/GenBank/DDBJ databases">
        <title>Genomic Encyclopedia of Type Strains, Phase IV (KMG-IV): sequencing the most valuable type-strain genomes for metagenomic binning, comparative biology and taxonomic classification.</title>
        <authorList>
            <person name="Goeker M."/>
        </authorList>
    </citation>
    <scope>NUCLEOTIDE SEQUENCE</scope>
    <source>
        <strain evidence="3">DSM 26174</strain>
    </source>
</reference>
<feature type="repeat" description="TPR" evidence="1">
    <location>
        <begin position="276"/>
        <end position="309"/>
    </location>
</feature>
<comment type="caution">
    <text evidence="3">The sequence shown here is derived from an EMBL/GenBank/DDBJ whole genome shotgun (WGS) entry which is preliminary data.</text>
</comment>
<sequence>MLYGCNSGITGQVYHNTTARYNAYFYANESLKEVNKSIIENHKDDYDDILSILPELDTTHLSSQKEKIEDIIIKASLSIQRHPDSKWMDDCYILVGISRIYLSEFPNAIETFKFVNTKSNDDNAKHQALIKLMYAFTVNKEYNNARAVEDHLRKAKFNEKNKKDFLITRAYLYQQLEDYPKVADYLTEAAPMLKKSDRKARLLFILGQVNQEILRDAEAYASYRACLKSNPSYELTFHSKLNMAQVATLENFKNIAKIEKYFKKLLKDPKNEEYKDKIHYEIGRFAQKQGDLDKAIYNYEQSVQVSKNNNKQKGYSYWKLGLIYYDEMREFNIAKAYYDSILQVLPKEDENYLAIEGRHEILERFVVEYDIIQENDSLLKLAEMDSITLANKIEGIIQKEEEEAKEERRRKRREEALANANTGNNSNFLDPFNKNTGNFGLNNTTSSGDWYFYDMTAVSMGQNEFKRQWGKRELQDSWHRMEAIKANRANAEATSEENEQEQIAEAEKPEETIKSKKDRENARVDRFKTLYANIPFSQNQKQACLDKMEVAYYELGKIYHFDLHDTTHASQTFGTLTETYPSSEYRPESLYMIYLLNNNNIDNELANSAKNTILTEYPNSIYAKLIHNPKYREESNAQNEKLKVVYANAYQFYQIDSLNDAIKIIQSVKSNPENSGLPAMDKIELLDILILGKKSGRFAYQHALQEYIDKHPEGTMTEYAQKLLQTVVDFDKNQAARIGTQYIFENDLPHKMAIIYASSEKELADILPQKLNAVIQTFDDEQKDRLTTSNMTFNNENNMIIVNGFKDYDEAEVFFTKLEEEKQLLKGVDKDKIHTFVISNDNFDILYKTKDLKAYKEFVKKNYTKAHL</sequence>
<evidence type="ECO:0000313" key="4">
    <source>
        <dbReference type="Proteomes" id="UP001185092"/>
    </source>
</evidence>
<feature type="region of interest" description="Disordered" evidence="2">
    <location>
        <begin position="402"/>
        <end position="431"/>
    </location>
</feature>
<dbReference type="Proteomes" id="UP001185092">
    <property type="component" value="Unassembled WGS sequence"/>
</dbReference>
<evidence type="ECO:0000313" key="3">
    <source>
        <dbReference type="EMBL" id="MDR6237201.1"/>
    </source>
</evidence>
<accession>A0AAE3XGI4</accession>
<gene>
    <name evidence="3" type="ORF">HNQ88_000177</name>
</gene>
<proteinExistence type="predicted"/>
<protein>
    <submittedName>
        <fullName evidence="3">Tetratricopeptide (TPR) repeat protein</fullName>
    </submittedName>
</protein>
<feature type="compositionally biased region" description="Acidic residues" evidence="2">
    <location>
        <begin position="494"/>
        <end position="504"/>
    </location>
</feature>
<dbReference type="AlphaFoldDB" id="A0AAE3XGI4"/>
<evidence type="ECO:0000256" key="1">
    <source>
        <dbReference type="PROSITE-ProRule" id="PRU00339"/>
    </source>
</evidence>
<feature type="compositionally biased region" description="Polar residues" evidence="2">
    <location>
        <begin position="419"/>
        <end position="431"/>
    </location>
</feature>
<dbReference type="PROSITE" id="PS50005">
    <property type="entry name" value="TPR"/>
    <property type="match status" value="1"/>
</dbReference>
<dbReference type="InterPro" id="IPR019734">
    <property type="entry name" value="TPR_rpt"/>
</dbReference>